<gene>
    <name evidence="4" type="ORF">SDC9_117941</name>
</gene>
<dbReference type="EMBL" id="VSSQ01023823">
    <property type="protein sequence ID" value="MPM70978.1"/>
    <property type="molecule type" value="Genomic_DNA"/>
</dbReference>
<proteinExistence type="predicted"/>
<sequence>MEQTIQEIIDAMTDDQQAAVYAMIGAALEEGTDDMAQSGIDVEEELTSIFSDAKKMGSLKDSFLAHAEDYGIEDIDELFPTEKNLSNTPRFITNRNEWVNKILSAVHKLPFSRVKSLFADITADTIRSKGYIKGSLKEEDVFTLMKRTTEPYTIYKKGKLDRDDIIDITDFEVVAWIKEEMRMKLDEELARTIVIGDGRDPVDPYKIDEECIRPVYNDADLYTIKVKLGNEENKYKAFINAVIRSRKEYRGSGMPTLFTTDDLISEILLLEDLNGRKLYNSEAEIKSTLRVADIVTMNDMTGLVRTDSEGNKFDVHGVIVNLADYSVGADRGGQVAMFDDFDIDYNQEKFLIETRCAGALTIPYSAMVIEEPQIAEDPEA</sequence>
<keyword evidence="2" id="KW-0946">Virion</keyword>
<comment type="subcellular location">
    <subcellularLocation>
        <location evidence="1">Virion</location>
    </subcellularLocation>
</comment>
<name>A0A645C0X6_9ZZZZ</name>
<evidence type="ECO:0000256" key="1">
    <source>
        <dbReference type="ARBA" id="ARBA00004328"/>
    </source>
</evidence>
<dbReference type="NCBIfam" id="TIGR01554">
    <property type="entry name" value="major_cap_HK97"/>
    <property type="match status" value="1"/>
</dbReference>
<protein>
    <recommendedName>
        <fullName evidence="3">Phage capsid-like C-terminal domain-containing protein</fullName>
    </recommendedName>
</protein>
<dbReference type="Pfam" id="PF05065">
    <property type="entry name" value="Phage_capsid"/>
    <property type="match status" value="1"/>
</dbReference>
<dbReference type="SUPFAM" id="SSF56563">
    <property type="entry name" value="Major capsid protein gp5"/>
    <property type="match status" value="1"/>
</dbReference>
<evidence type="ECO:0000256" key="2">
    <source>
        <dbReference type="ARBA" id="ARBA00022844"/>
    </source>
</evidence>
<evidence type="ECO:0000313" key="4">
    <source>
        <dbReference type="EMBL" id="MPM70978.1"/>
    </source>
</evidence>
<dbReference type="InterPro" id="IPR024455">
    <property type="entry name" value="Phage_capsid"/>
</dbReference>
<dbReference type="GO" id="GO:0044423">
    <property type="term" value="C:virion component"/>
    <property type="evidence" value="ECO:0007669"/>
    <property type="project" value="UniProtKB-KW"/>
</dbReference>
<accession>A0A645C0X6</accession>
<dbReference type="AlphaFoldDB" id="A0A645C0X6"/>
<organism evidence="4">
    <name type="scientific">bioreactor metagenome</name>
    <dbReference type="NCBI Taxonomy" id="1076179"/>
    <lineage>
        <taxon>unclassified sequences</taxon>
        <taxon>metagenomes</taxon>
        <taxon>ecological metagenomes</taxon>
    </lineage>
</organism>
<comment type="caution">
    <text evidence="4">The sequence shown here is derived from an EMBL/GenBank/DDBJ whole genome shotgun (WGS) entry which is preliminary data.</text>
</comment>
<feature type="domain" description="Phage capsid-like C-terminal" evidence="3">
    <location>
        <begin position="143"/>
        <end position="368"/>
    </location>
</feature>
<reference evidence="4" key="1">
    <citation type="submission" date="2019-08" db="EMBL/GenBank/DDBJ databases">
        <authorList>
            <person name="Kucharzyk K."/>
            <person name="Murdoch R.W."/>
            <person name="Higgins S."/>
            <person name="Loffler F."/>
        </authorList>
    </citation>
    <scope>NUCLEOTIDE SEQUENCE</scope>
</reference>
<dbReference type="InterPro" id="IPR054612">
    <property type="entry name" value="Phage_capsid-like_C"/>
</dbReference>
<evidence type="ECO:0000259" key="3">
    <source>
        <dbReference type="Pfam" id="PF05065"/>
    </source>
</evidence>